<evidence type="ECO:0000313" key="11">
    <source>
        <dbReference type="EMBL" id="MCR9036650.1"/>
    </source>
</evidence>
<comment type="similarity">
    <text evidence="2">Belongs to the class-V pyridoxal-phosphate-dependent aminotransferase family. NifS/IscS subfamily.</text>
</comment>
<evidence type="ECO:0000256" key="9">
    <source>
        <dbReference type="SAM" id="MobiDB-lite"/>
    </source>
</evidence>
<dbReference type="PANTHER" id="PTHR11601:SF34">
    <property type="entry name" value="CYSTEINE DESULFURASE"/>
    <property type="match status" value="1"/>
</dbReference>
<accession>A0ABT1Z8V6</accession>
<dbReference type="Pfam" id="PF00266">
    <property type="entry name" value="Aminotran_5"/>
    <property type="match status" value="1"/>
</dbReference>
<keyword evidence="12" id="KW-1185">Reference proteome</keyword>
<evidence type="ECO:0000256" key="3">
    <source>
        <dbReference type="ARBA" id="ARBA00022679"/>
    </source>
</evidence>
<organism evidence="11 12">
    <name type="scientific">Tractidigestivibacter montrealensis</name>
    <dbReference type="NCBI Taxonomy" id="2972466"/>
    <lineage>
        <taxon>Bacteria</taxon>
        <taxon>Bacillati</taxon>
        <taxon>Actinomycetota</taxon>
        <taxon>Coriobacteriia</taxon>
        <taxon>Coriobacteriales</taxon>
        <taxon>Atopobiaceae</taxon>
        <taxon>Tractidigestivibacter</taxon>
    </lineage>
</organism>
<keyword evidence="4" id="KW-0479">Metal-binding</keyword>
<reference evidence="11 12" key="1">
    <citation type="submission" date="2022-08" db="EMBL/GenBank/DDBJ databases">
        <title>Tractidigestivibacter montrealensis type strain KD21.</title>
        <authorList>
            <person name="Diop K."/>
            <person name="Richard C."/>
            <person name="Routy B."/>
        </authorList>
    </citation>
    <scope>NUCLEOTIDE SEQUENCE [LARGE SCALE GENOMIC DNA]</scope>
    <source>
        <strain evidence="11 12">KD21</strain>
    </source>
</reference>
<feature type="region of interest" description="Disordered" evidence="9">
    <location>
        <begin position="1"/>
        <end position="21"/>
    </location>
</feature>
<keyword evidence="5" id="KW-0663">Pyridoxal phosphate</keyword>
<gene>
    <name evidence="11" type="ORF">NVS32_06775</name>
</gene>
<name>A0ABT1Z8V6_9ACTN</name>
<evidence type="ECO:0000256" key="4">
    <source>
        <dbReference type="ARBA" id="ARBA00022723"/>
    </source>
</evidence>
<keyword evidence="6" id="KW-0408">Iron</keyword>
<keyword evidence="3" id="KW-0808">Transferase</keyword>
<dbReference type="SUPFAM" id="SSF53383">
    <property type="entry name" value="PLP-dependent transferases"/>
    <property type="match status" value="1"/>
</dbReference>
<evidence type="ECO:0000256" key="1">
    <source>
        <dbReference type="ARBA" id="ARBA00001933"/>
    </source>
</evidence>
<dbReference type="Proteomes" id="UP001204320">
    <property type="component" value="Unassembled WGS sequence"/>
</dbReference>
<evidence type="ECO:0000256" key="8">
    <source>
        <dbReference type="ARBA" id="ARBA00050776"/>
    </source>
</evidence>
<dbReference type="InterPro" id="IPR015424">
    <property type="entry name" value="PyrdxlP-dep_Trfase"/>
</dbReference>
<proteinExistence type="inferred from homology"/>
<evidence type="ECO:0000256" key="2">
    <source>
        <dbReference type="ARBA" id="ARBA00006490"/>
    </source>
</evidence>
<dbReference type="InterPro" id="IPR000192">
    <property type="entry name" value="Aminotrans_V_dom"/>
</dbReference>
<dbReference type="EMBL" id="JANSKA010000004">
    <property type="protein sequence ID" value="MCR9036650.1"/>
    <property type="molecule type" value="Genomic_DNA"/>
</dbReference>
<protein>
    <submittedName>
        <fullName evidence="11">Cysteine desulfurase</fullName>
    </submittedName>
</protein>
<evidence type="ECO:0000259" key="10">
    <source>
        <dbReference type="Pfam" id="PF00266"/>
    </source>
</evidence>
<dbReference type="InterPro" id="IPR015421">
    <property type="entry name" value="PyrdxlP-dep_Trfase_major"/>
</dbReference>
<evidence type="ECO:0000313" key="12">
    <source>
        <dbReference type="Proteomes" id="UP001204320"/>
    </source>
</evidence>
<sequence length="426" mass="44411">MPDRMVPRSAAQVQATSGAGAPAPARDVYLDYAAATPLDPRVLSAMEPYLTRCFENPSAPYARARAARDAVEGARADIAHLMGAKPDGVIFTAGATEANNLAFAAADGGVVTDAAEHESVLACAQARDAVVVSVGADGRVDPERLCAAIGPTTQLVSVELANGEVGAVQPVREIARRVAVVRQQRLAEGSRVPLWLHTDASQAAGSLSCNVTSLGADMVTLSAAKVYGPKQVGVLWAGEGVRLRPLVLGGGQEGGVRSGTENVAGAVGFAAALSIAQGCRAEECRREEALRLRLERALADEFPGMVVSGPRSPKHRLPGLLHVSFPGLEARRLVVLLERRGVSVGTGSACAASRMRESHVLHAMGLPPEVSAGSLRITMGRQTSIDDIDYAAAQIADAVRTEMRRTGLSQDDMLGRAGGLAVGRRR</sequence>
<evidence type="ECO:0000256" key="5">
    <source>
        <dbReference type="ARBA" id="ARBA00022898"/>
    </source>
</evidence>
<evidence type="ECO:0000256" key="7">
    <source>
        <dbReference type="ARBA" id="ARBA00023014"/>
    </source>
</evidence>
<evidence type="ECO:0000256" key="6">
    <source>
        <dbReference type="ARBA" id="ARBA00023004"/>
    </source>
</evidence>
<dbReference type="Gene3D" id="3.40.640.10">
    <property type="entry name" value="Type I PLP-dependent aspartate aminotransferase-like (Major domain)"/>
    <property type="match status" value="1"/>
</dbReference>
<feature type="domain" description="Aminotransferase class V" evidence="10">
    <location>
        <begin position="28"/>
        <end position="390"/>
    </location>
</feature>
<dbReference type="InterPro" id="IPR015422">
    <property type="entry name" value="PyrdxlP-dep_Trfase_small"/>
</dbReference>
<dbReference type="Gene3D" id="3.90.1150.10">
    <property type="entry name" value="Aspartate Aminotransferase, domain 1"/>
    <property type="match status" value="1"/>
</dbReference>
<dbReference type="PIRSF" id="PIRSF005572">
    <property type="entry name" value="NifS"/>
    <property type="match status" value="1"/>
</dbReference>
<comment type="catalytic activity">
    <reaction evidence="8">
        <text>(sulfur carrier)-H + L-cysteine = (sulfur carrier)-SH + L-alanine</text>
        <dbReference type="Rhea" id="RHEA:43892"/>
        <dbReference type="Rhea" id="RHEA-COMP:14737"/>
        <dbReference type="Rhea" id="RHEA-COMP:14739"/>
        <dbReference type="ChEBI" id="CHEBI:29917"/>
        <dbReference type="ChEBI" id="CHEBI:35235"/>
        <dbReference type="ChEBI" id="CHEBI:57972"/>
        <dbReference type="ChEBI" id="CHEBI:64428"/>
        <dbReference type="EC" id="2.8.1.7"/>
    </reaction>
</comment>
<comment type="cofactor">
    <cofactor evidence="1">
        <name>pyridoxal 5'-phosphate</name>
        <dbReference type="ChEBI" id="CHEBI:597326"/>
    </cofactor>
</comment>
<dbReference type="PANTHER" id="PTHR11601">
    <property type="entry name" value="CYSTEINE DESULFURYLASE FAMILY MEMBER"/>
    <property type="match status" value="1"/>
</dbReference>
<keyword evidence="7" id="KW-0411">Iron-sulfur</keyword>
<dbReference type="Gene3D" id="1.10.260.50">
    <property type="match status" value="1"/>
</dbReference>
<comment type="caution">
    <text evidence="11">The sequence shown here is derived from an EMBL/GenBank/DDBJ whole genome shotgun (WGS) entry which is preliminary data.</text>
</comment>
<dbReference type="InterPro" id="IPR016454">
    <property type="entry name" value="Cysteine_dSase"/>
</dbReference>
<dbReference type="RefSeq" id="WP_258499135.1">
    <property type="nucleotide sequence ID" value="NZ_JANSKA010000004.1"/>
</dbReference>